<comment type="caution">
    <text evidence="2">The sequence shown here is derived from an EMBL/GenBank/DDBJ whole genome shotgun (WGS) entry which is preliminary data.</text>
</comment>
<dbReference type="RefSeq" id="WP_188778485.1">
    <property type="nucleotide sequence ID" value="NZ_BMKQ01000001.1"/>
</dbReference>
<accession>A0A917F2P2</accession>
<organism evidence="2 3">
    <name type="scientific">Marmoricola endophyticus</name>
    <dbReference type="NCBI Taxonomy" id="2040280"/>
    <lineage>
        <taxon>Bacteria</taxon>
        <taxon>Bacillati</taxon>
        <taxon>Actinomycetota</taxon>
        <taxon>Actinomycetes</taxon>
        <taxon>Propionibacteriales</taxon>
        <taxon>Nocardioidaceae</taxon>
        <taxon>Marmoricola</taxon>
    </lineage>
</organism>
<evidence type="ECO:0000313" key="2">
    <source>
        <dbReference type="EMBL" id="GGF37108.1"/>
    </source>
</evidence>
<dbReference type="SUPFAM" id="SSF159234">
    <property type="entry name" value="FomD-like"/>
    <property type="match status" value="1"/>
</dbReference>
<dbReference type="AlphaFoldDB" id="A0A917F2P2"/>
<keyword evidence="3" id="KW-1185">Reference proteome</keyword>
<reference evidence="2" key="2">
    <citation type="submission" date="2020-09" db="EMBL/GenBank/DDBJ databases">
        <authorList>
            <person name="Sun Q."/>
            <person name="Zhou Y."/>
        </authorList>
    </citation>
    <scope>NUCLEOTIDE SEQUENCE</scope>
    <source>
        <strain evidence="2">CGMCC 1.16067</strain>
    </source>
</reference>
<dbReference type="Gene3D" id="2.40.380.10">
    <property type="entry name" value="FomD-like"/>
    <property type="match status" value="1"/>
</dbReference>
<protein>
    <recommendedName>
        <fullName evidence="1">DUF402 domain-containing protein</fullName>
    </recommendedName>
</protein>
<reference evidence="2" key="1">
    <citation type="journal article" date="2014" name="Int. J. Syst. Evol. Microbiol.">
        <title>Complete genome sequence of Corynebacterium casei LMG S-19264T (=DSM 44701T), isolated from a smear-ripened cheese.</title>
        <authorList>
            <consortium name="US DOE Joint Genome Institute (JGI-PGF)"/>
            <person name="Walter F."/>
            <person name="Albersmeier A."/>
            <person name="Kalinowski J."/>
            <person name="Ruckert C."/>
        </authorList>
    </citation>
    <scope>NUCLEOTIDE SEQUENCE</scope>
    <source>
        <strain evidence="2">CGMCC 1.16067</strain>
    </source>
</reference>
<proteinExistence type="predicted"/>
<evidence type="ECO:0000313" key="3">
    <source>
        <dbReference type="Proteomes" id="UP000649179"/>
    </source>
</evidence>
<dbReference type="EMBL" id="BMKQ01000001">
    <property type="protein sequence ID" value="GGF37108.1"/>
    <property type="molecule type" value="Genomic_DNA"/>
</dbReference>
<dbReference type="Pfam" id="PF04167">
    <property type="entry name" value="DUF402"/>
    <property type="match status" value="1"/>
</dbReference>
<name>A0A917F2P2_9ACTN</name>
<dbReference type="InterPro" id="IPR007295">
    <property type="entry name" value="DUF402"/>
</dbReference>
<dbReference type="InterPro" id="IPR035930">
    <property type="entry name" value="FomD-like_sf"/>
</dbReference>
<evidence type="ECO:0000259" key="1">
    <source>
        <dbReference type="Pfam" id="PF04167"/>
    </source>
</evidence>
<sequence>MTPVRIECRKWPDSPHWEMDAHRLGMDEHGVWCGIRKGTVMTRPGAAITAVADHVTLAPYDDWWLATFYGADPVADAGRPFATYVDITTPSYWLTDTVLRAVDLDLDVIRGTTGRIWVDDEDEFAEHRRTLGYPIDVVEHARESCTSIEAAMRAGEPPFDSATAHGWLARFRRS</sequence>
<gene>
    <name evidence="2" type="ORF">GCM10011519_08260</name>
</gene>
<dbReference type="Proteomes" id="UP000649179">
    <property type="component" value="Unassembled WGS sequence"/>
</dbReference>
<feature type="domain" description="DUF402" evidence="1">
    <location>
        <begin position="38"/>
        <end position="156"/>
    </location>
</feature>